<dbReference type="SUPFAM" id="SSF52096">
    <property type="entry name" value="ClpP/crotonase"/>
    <property type="match status" value="1"/>
</dbReference>
<dbReference type="GO" id="GO:0008236">
    <property type="term" value="F:serine-type peptidase activity"/>
    <property type="evidence" value="ECO:0007669"/>
    <property type="project" value="InterPro"/>
</dbReference>
<accession>L7UCB5</accession>
<dbReference type="EMBL" id="CP004025">
    <property type="protein sequence ID" value="AGC45242.1"/>
    <property type="molecule type" value="Genomic_DNA"/>
</dbReference>
<dbReference type="eggNOG" id="COG0793">
    <property type="taxonomic scope" value="Bacteria"/>
</dbReference>
<dbReference type="GO" id="GO:0030288">
    <property type="term" value="C:outer membrane-bounded periplasmic space"/>
    <property type="evidence" value="ECO:0007669"/>
    <property type="project" value="TreeGrafter"/>
</dbReference>
<dbReference type="GO" id="GO:0007165">
    <property type="term" value="P:signal transduction"/>
    <property type="evidence" value="ECO:0007669"/>
    <property type="project" value="TreeGrafter"/>
</dbReference>
<dbReference type="PATRIC" id="fig|1278073.3.peg.4010"/>
<proteinExistence type="predicted"/>
<dbReference type="KEGG" id="msd:MYSTI_03936"/>
<evidence type="ECO:0000313" key="2">
    <source>
        <dbReference type="EMBL" id="AGC45242.1"/>
    </source>
</evidence>
<dbReference type="Gene3D" id="3.90.226.10">
    <property type="entry name" value="2-enoyl-CoA Hydratase, Chain A, domain 1"/>
    <property type="match status" value="1"/>
</dbReference>
<keyword evidence="3" id="KW-1185">Reference proteome</keyword>
<dbReference type="SMART" id="SM00245">
    <property type="entry name" value="TSPc"/>
    <property type="match status" value="1"/>
</dbReference>
<dbReference type="HOGENOM" id="CLU_372068_0_0_7"/>
<evidence type="ECO:0000313" key="3">
    <source>
        <dbReference type="Proteomes" id="UP000011131"/>
    </source>
</evidence>
<gene>
    <name evidence="2" type="ordered locus">MYSTI_03936</name>
</gene>
<dbReference type="RefSeq" id="WP_015349502.1">
    <property type="nucleotide sequence ID" value="NC_020126.1"/>
</dbReference>
<dbReference type="GO" id="GO:0006508">
    <property type="term" value="P:proteolysis"/>
    <property type="evidence" value="ECO:0007669"/>
    <property type="project" value="InterPro"/>
</dbReference>
<dbReference type="PANTHER" id="PTHR32060:SF30">
    <property type="entry name" value="CARBOXY-TERMINAL PROCESSING PROTEASE CTPA"/>
    <property type="match status" value="1"/>
</dbReference>
<reference evidence="2 3" key="1">
    <citation type="journal article" date="2013" name="Genome Announc.">
        <title>Complete genome sequence of Myxococcus stipitatus strain DSM 14675, a fruiting myxobacterium.</title>
        <authorList>
            <person name="Huntley S."/>
            <person name="Kneip S."/>
            <person name="Treuner-Lange A."/>
            <person name="Sogaard-Andersen L."/>
        </authorList>
    </citation>
    <scope>NUCLEOTIDE SEQUENCE [LARGE SCALE GENOMIC DNA]</scope>
    <source>
        <strain evidence="3">DSM 14675 / JCM 12634 / Mx s8</strain>
    </source>
</reference>
<feature type="domain" description="Tail specific protease" evidence="1">
    <location>
        <begin position="519"/>
        <end position="720"/>
    </location>
</feature>
<organism evidence="2 3">
    <name type="scientific">Myxococcus stipitatus (strain DSM 14675 / JCM 12634 / Mx s8)</name>
    <dbReference type="NCBI Taxonomy" id="1278073"/>
    <lineage>
        <taxon>Bacteria</taxon>
        <taxon>Pseudomonadati</taxon>
        <taxon>Myxococcota</taxon>
        <taxon>Myxococcia</taxon>
        <taxon>Myxococcales</taxon>
        <taxon>Cystobacterineae</taxon>
        <taxon>Myxococcaceae</taxon>
        <taxon>Myxococcus</taxon>
    </lineage>
</organism>
<dbReference type="Proteomes" id="UP000011131">
    <property type="component" value="Chromosome"/>
</dbReference>
<name>L7UCB5_MYXSD</name>
<dbReference type="InterPro" id="IPR005151">
    <property type="entry name" value="Tail-specific_protease"/>
</dbReference>
<dbReference type="InterPro" id="IPR029045">
    <property type="entry name" value="ClpP/crotonase-like_dom_sf"/>
</dbReference>
<dbReference type="STRING" id="1278073.MYSTI_03936"/>
<dbReference type="Pfam" id="PF03572">
    <property type="entry name" value="Peptidase_S41"/>
    <property type="match status" value="1"/>
</dbReference>
<dbReference type="PANTHER" id="PTHR32060">
    <property type="entry name" value="TAIL-SPECIFIC PROTEASE"/>
    <property type="match status" value="1"/>
</dbReference>
<dbReference type="AlphaFoldDB" id="L7UCB5"/>
<evidence type="ECO:0000259" key="1">
    <source>
        <dbReference type="SMART" id="SM00245"/>
    </source>
</evidence>
<dbReference type="OrthoDB" id="5379939at2"/>
<protein>
    <submittedName>
        <fullName evidence="2">Peptidase, S41 family protein</fullName>
    </submittedName>
</protein>
<dbReference type="GO" id="GO:0004175">
    <property type="term" value="F:endopeptidase activity"/>
    <property type="evidence" value="ECO:0007669"/>
    <property type="project" value="TreeGrafter"/>
</dbReference>
<sequence length="745" mass="79197">MSSIWNLISHGVCWARRGQRRGRGTAVLLSLLGGSAWGQSLLSAESWCDFGQAGPTTALPAPVALSAAHGQTRFFGTGPGYHDADLALVSALEGSSVDWDAATSHYADRVEGVCALAASSRTLRAAQVLSVGPIAFIRPGTGDVQVPRHSRAVIIDLRELPAAPGLEEALARAIGAVSTAPVARLSERVRHHIGMTDEMTPESEYSAYRNFVEPRAREPYAATGRAELPVALLTGPALAPAAARFAVDLRMAQRAWLVGAPVHTAVAESKWMPVKRKGMLVRTARLEDAQGAVPDVIPVDSSLSHFGLGVGSSDSVPSAQALQATSFSGVPTPVDRTTPVVRNAPEKRFALEVLPPSAASSGIARADLLILHGATRLFFPYFGTVGDGIDDRLLEMLALVDAVPVTHVQQTQRLLLRFNEVLQDGHGFVYARGGPTPAGYFAVYLDEIGGEPVVRRSVVPDVHPGDTVTSVDGVPMAEWLSVETAHASAATPGWKHEVAARRLVNMNGPSTFGLRGVDGVTRFVQVQPQPQMLLGPPSFRGAGSLADLGAPELHYMNLANQVLSSVGQFRAALAAAQGASGLVLDLRGYPNFGSYEPRRRLIPTPFLTSVFRTPVWTGPEEFGWQEEQGEIEPMSNPSFSGPIVLLVGPKSVSASEDFSMVLTGARRVKVVGRRSAGTNGVVARLLMPGGMLAWFTGMEMLFPDRSTFHGVGIVPDIESTPTAVDLAAGRDTELLRAIEYLRTGQ</sequence>